<evidence type="ECO:0008006" key="3">
    <source>
        <dbReference type="Google" id="ProtNLM"/>
    </source>
</evidence>
<organism evidence="1 2">
    <name type="scientific">Chryseobacterium takakiae</name>
    <dbReference type="NCBI Taxonomy" id="1302685"/>
    <lineage>
        <taxon>Bacteria</taxon>
        <taxon>Pseudomonadati</taxon>
        <taxon>Bacteroidota</taxon>
        <taxon>Flavobacteriia</taxon>
        <taxon>Flavobacteriales</taxon>
        <taxon>Weeksellaceae</taxon>
        <taxon>Chryseobacterium group</taxon>
        <taxon>Chryseobacterium</taxon>
    </lineage>
</organism>
<dbReference type="AlphaFoldDB" id="A0A1M4YJF7"/>
<keyword evidence="2" id="KW-1185">Reference proteome</keyword>
<dbReference type="InterPro" id="IPR036705">
    <property type="entry name" value="Ribosyl_crysJ1_sf"/>
</dbReference>
<sequence length="29" mass="3085">MENLIKAGIFGVCVGDALGVSVEFKTRET</sequence>
<evidence type="ECO:0000313" key="1">
    <source>
        <dbReference type="EMBL" id="SHF05994.1"/>
    </source>
</evidence>
<reference evidence="2" key="1">
    <citation type="submission" date="2016-11" db="EMBL/GenBank/DDBJ databases">
        <authorList>
            <person name="Varghese N."/>
            <person name="Submissions S."/>
        </authorList>
    </citation>
    <scope>NUCLEOTIDE SEQUENCE [LARGE SCALE GENOMIC DNA]</scope>
    <source>
        <strain evidence="2">DSM 26898</strain>
    </source>
</reference>
<dbReference type="Proteomes" id="UP000184236">
    <property type="component" value="Unassembled WGS sequence"/>
</dbReference>
<evidence type="ECO:0000313" key="2">
    <source>
        <dbReference type="Proteomes" id="UP000184236"/>
    </source>
</evidence>
<proteinExistence type="predicted"/>
<protein>
    <recommendedName>
        <fullName evidence="3">ADP-ribosylglycohydrolase</fullName>
    </recommendedName>
</protein>
<gene>
    <name evidence="1" type="ORF">SAMN05444408_10867</name>
</gene>
<accession>A0A1M4YJF7</accession>
<dbReference type="SUPFAM" id="SSF101478">
    <property type="entry name" value="ADP-ribosylglycohydrolase"/>
    <property type="match status" value="1"/>
</dbReference>
<name>A0A1M4YJF7_9FLAO</name>
<dbReference type="EMBL" id="FQVO01000008">
    <property type="protein sequence ID" value="SHF05994.1"/>
    <property type="molecule type" value="Genomic_DNA"/>
</dbReference>